<evidence type="ECO:0000313" key="9">
    <source>
        <dbReference type="EMBL" id="KQM09119.1"/>
    </source>
</evidence>
<evidence type="ECO:0000313" key="10">
    <source>
        <dbReference type="Proteomes" id="UP000054172"/>
    </source>
</evidence>
<dbReference type="GO" id="GO:0004252">
    <property type="term" value="F:serine-type endopeptidase activity"/>
    <property type="evidence" value="ECO:0007669"/>
    <property type="project" value="UniProtKB-UniRule"/>
</dbReference>
<sequence>MRRIFTICLLAILLPLLGRGQRAIWLAGRAVIPGESAVLHSTRGHMKSLSGLGVPTNGQHNALVQLAELPSVAQVEQWARAGITLGDYLGGYSWWALIREGVDVNGSGRAAGIVSLVPIAPEWKLDAALQRRQIPDYASVGDSAVRVAIHYAPNATEPLVRRVLAEQGGVDVELGGLFRTAYATVPMDAVSRLAGIPWVLRLALDAPSAELYNYSGRLLGRASKLNVSPQQGGRGLLGDGVHIGIWDANVTPHVDFGARVAVQEFELFDDHGSHVAGSVLGAGLLDPDARGMAPKAKAWAYNFNKQRNGLNNQQEMAQATGDFGITLTQNSYGIYLRNLCGYINLLGYKTSDYNLDYLVGVYPTLTHIFAAGNDQGSCTKEVAELYGKPGYGTATTRAKNALYVGAVDELGAMSTFSSWGPQDDGRLFPTICAKGVDVYSTLSDNGYGRMDGTSMACPTVTGHAALVSERYAQLHSGASIPSALLRGVLANTATDGGRPGPDFQYGYGIMNAERAVEAIEQGWYWQGELEAGGKYSHTITIPKGCSGVRVMLIWDDQAVAKAADYGQKALVNNLDLSLSVGGTSFLPWVCNPTKGHVEDLASRGVDTLNNLEQVTLTPVELNGSPSVLVNVVGKEVAGKQGYVLTWYFDKVEPRVVAPADGMVLVPGQSTLLIVEGIETPAVAELTYDGGENWQSLAKLSGAGTEHTYSVRIPTDAPLTAKAHVRVVDANGRVARSTQPFVIAPQPKNLRVEGQSSPCSTDNAQLVWDEEPLATNGYAVLLADPDAEEVFRQIGTTPNASSTTFTIPAGVLEGVKRPVLSVAVLLADGKTYGKRAVGVEVQQTQPVRVKVDDLPFSETFTRTPSVYISLRAGVNVGGKYVYTTLPGLPQGSSLYGITCTQDKEDFDTTDYFSPGNADNQATISLCEVDLSGVQGESVYLHLSGMLDVANEADLTTAQMRVKAGVDGRDILASLDGSTVQQSNGYDQDWYFELPTGIKHQVAIEFAGKGKKDGLVLSQIALERSAPKPAVELTLLNAPKDGGFLGKESFRLMLSNLSTKPIKNLWVKAYRNGEWVNAQHFEELKGRESRLFNLSVDLSTTEQRGEMMEVKFECVADPLNPQANATATHTVYSMGRVVPMPYSETVTTMLGPVTVDPKLSYTVDEKVYFTDDGGMMKPHSPQQESTIKFLPADPGMKIRVLFRRFSTIKDAGTLSIFTVDTPTSLDPSGERERAILTGDTLQFTDAPLVYISEAADGGVLMKFVSAVGGRAFGWIAEVEQVYPKNPLTLTGVEAVHQGNEEEAEIPVTLHIFNRWLTEQKGVTANVIGRNEFLITEPLPPLAPGENVLTLSKKLRVKRATPLWTRVAIDGEDTNGKDNTLVYHAVHDGYCIPTHLPETGYYDSQIIRSIRAYDSVLNLSMYNTGAMRYTLESPLKVYQGDGEIPLTVTLKGNIPEGWKLTVWVDWDGNLTFDERERIECGVGSGYDPTVTLPLKVSPDCSLGIKRMRLMLASAGEAGDPCKSIKAGDMQDCAINLMEGSYPNRGDLALTKLDVGESGQNLSATQPLKLTLTNRSDAPFNGKVKVQISVDNGATEEEEELDCTGDGALASYSGSREFTLATTGDFHSVGTHTVRVVLQENPVVVAENNTIEASAFCVLPEVDGLYSLAIRSLDGSKEYVEANGMAEWFGDADFTEWTVETIFRMDKPQTGILLYASGFKVFTTYHVAAGVPDNALAIEIGEEKRVFTVENTLIPGKWHHLAITVSDIKNSYFTGRSCKVAVYLDGQECSIARSEGEDIPRFDVQQVKKLVVCGKMDVNLKLLRGSTRALTAGEIKWFDYVRTTGGLPSDYFAEFTFDEGPRNAASVSGDMMVSIATHDASRLDATSGGIWESITELIDSFHFTGQEGYNETGANAYTVHFAKGTPQAHVVGAEFVGIWPGVNFYYGGQPITKATVFDFTTPVTVVAKGKPFGRKEITQSIELTFAEGKSAECDLLTLSLEPANNAGLLNPVVATPTPITVISIPTANGKLTDPTEVKMNFTVSENATLQLNGRVLTSGGTAVDLTQPILLYVVAENGTRKGYELHLGQEQGFTWTLAKTDYVYGDDPVDASVTVDSGLPVTFTSTNPTVVTGVDGNLHIGMPGEAVLWVSQPSSGVWHSSASVQKNFTVAKRPVKVAVRSARYTVGTPVELLYNYTSLVNESDTLSLPNPQSKGCFTVHDAKGNAVDVSRALPIGLYTVKTATGTAYETDRYLVEPAEGTFEVVQGELWPVSVVVTDGVHPLQDATVIVGSSPNQTDAAGRVVCYLRQGAKYGIEVLKDGYTTVLKEVDLAEGKPIELQVVLGVPTISLRYSAPAEMGVIVGPAEQVVANGADAESVMALPKPGYLFERWSDGKMDNPRQDRAITAPLKSQAEFKAIELSLNYSAAEGGRIARGATSQSVRFNGDGAEVVAEPFENYYFRGWSDGEENPNRKDLAVKADISVIALFGKYMPLPERNGFEQGNFGEGWYTVSSGPTYNPWFLTTESQTELPKLEGTFAACNTKIMPMDSHTVSDLYSPRYLLGDGWNSELIVSQTYAYQELYGEVFAMQIRVDEGEWTDVRAFTPVYFATQAVDIIPASELAGKRFFQLRWHYDAEWRYAVEVDNVAIAKPTSEKVTIAYEAVPKDAGTFDMELSDGTIQHGVAEQEVGQGDKPLAVKAVPAAEYKFVRWEDGGTDATLRLNHGVYSNYTQRAIFRGTDSVAITYRVVPEGAATFMVDGKLATQQTVATGSIAKPVTVVPSKGYALVFWSDNGDTALVHTMGRVDADATITAYLQPVYPVIFEVKDAKGLLSGAVVTVGEVSKNTAANGKATIELPNGDYTFTVAKEGYNPTKGTLTVASKPQEIKVVLEKNGNPNPPDPPIAVDGSSLNQVLAMPNPFAGELTLTGVAAVERVELLNTQGVVVYAQLLQGEERVVLRLPNLPAGLYLLVLKGQGEQKTQQVVKQ</sequence>
<feature type="domain" description="Peptidase S8/S53" evidence="6">
    <location>
        <begin position="264"/>
        <end position="508"/>
    </location>
</feature>
<dbReference type="GO" id="GO:0004553">
    <property type="term" value="F:hydrolase activity, hydrolyzing O-glycosyl compounds"/>
    <property type="evidence" value="ECO:0007669"/>
    <property type="project" value="UniProtKB-ARBA"/>
</dbReference>
<dbReference type="Gene3D" id="3.40.50.200">
    <property type="entry name" value="Peptidase S8/S53 domain"/>
    <property type="match status" value="1"/>
</dbReference>
<keyword evidence="4 5" id="KW-0720">Serine protease</keyword>
<evidence type="ECO:0000256" key="5">
    <source>
        <dbReference type="PROSITE-ProRule" id="PRU01240"/>
    </source>
</evidence>
<evidence type="ECO:0000256" key="3">
    <source>
        <dbReference type="ARBA" id="ARBA00022801"/>
    </source>
</evidence>
<evidence type="ECO:0000256" key="4">
    <source>
        <dbReference type="ARBA" id="ARBA00022825"/>
    </source>
</evidence>
<dbReference type="STRING" id="1702214.AL399_03650"/>
<dbReference type="InterPro" id="IPR022398">
    <property type="entry name" value="Peptidase_S8_His-AS"/>
</dbReference>
<keyword evidence="2 5" id="KW-0645">Protease</keyword>
<gene>
    <name evidence="9" type="ORF">AL399_03650</name>
</gene>
<feature type="active site" description="Charge relay system" evidence="5">
    <location>
        <position position="247"/>
    </location>
</feature>
<organism evidence="9 10">
    <name type="scientific">Candidatus [Bacteroides] periocalifornicus</name>
    <dbReference type="NCBI Taxonomy" id="1702214"/>
    <lineage>
        <taxon>Bacteria</taxon>
        <taxon>Pseudomonadati</taxon>
        <taxon>Bacteroidota</taxon>
    </lineage>
</organism>
<dbReference type="EMBL" id="LIIK01000012">
    <property type="protein sequence ID" value="KQM09119.1"/>
    <property type="molecule type" value="Genomic_DNA"/>
</dbReference>
<dbReference type="InterPro" id="IPR045474">
    <property type="entry name" value="GEVED"/>
</dbReference>
<feature type="active site" description="Charge relay system" evidence="5">
    <location>
        <position position="454"/>
    </location>
</feature>
<keyword evidence="3 5" id="KW-0378">Hydrolase</keyword>
<accession>A0A0Q4B1F1</accession>
<reference evidence="9" key="1">
    <citation type="submission" date="2015-08" db="EMBL/GenBank/DDBJ databases">
        <title>Candidatus Bacteriodes Periocalifornicus.</title>
        <authorList>
            <person name="McLean J.S."/>
            <person name="Kelley S."/>
        </authorList>
    </citation>
    <scope>NUCLEOTIDE SEQUENCE [LARGE SCALE GENOMIC DNA]</scope>
    <source>
        <strain evidence="9">12B</strain>
    </source>
</reference>
<dbReference type="SUPFAM" id="SSF49899">
    <property type="entry name" value="Concanavalin A-like lectins/glucanases"/>
    <property type="match status" value="1"/>
</dbReference>
<dbReference type="GO" id="GO:0006508">
    <property type="term" value="P:proteolysis"/>
    <property type="evidence" value="ECO:0007669"/>
    <property type="project" value="UniProtKB-KW"/>
</dbReference>
<evidence type="ECO:0000259" key="8">
    <source>
        <dbReference type="Pfam" id="PF20009"/>
    </source>
</evidence>
<evidence type="ECO:0000259" key="6">
    <source>
        <dbReference type="Pfam" id="PF00082"/>
    </source>
</evidence>
<protein>
    <recommendedName>
        <fullName evidence="11">Peptidase S8/S53 domain-containing protein</fullName>
    </recommendedName>
</protein>
<evidence type="ECO:0000256" key="1">
    <source>
        <dbReference type="ARBA" id="ARBA00011073"/>
    </source>
</evidence>
<feature type="active site" description="Charge relay system" evidence="5">
    <location>
        <position position="271"/>
    </location>
</feature>
<dbReference type="PATRIC" id="fig|1702214.3.peg.1311"/>
<dbReference type="Pfam" id="PF00082">
    <property type="entry name" value="Peptidase_S8"/>
    <property type="match status" value="1"/>
</dbReference>
<dbReference type="InterPro" id="IPR044060">
    <property type="entry name" value="Bacterial_rp_domain"/>
</dbReference>
<dbReference type="Gene3D" id="2.60.120.380">
    <property type="match status" value="1"/>
</dbReference>
<dbReference type="SUPFAM" id="SSF52743">
    <property type="entry name" value="Subtilisin-like"/>
    <property type="match status" value="1"/>
</dbReference>
<dbReference type="Gene3D" id="2.60.120.200">
    <property type="match status" value="1"/>
</dbReference>
<dbReference type="InterPro" id="IPR008979">
    <property type="entry name" value="Galactose-bd-like_sf"/>
</dbReference>
<dbReference type="InterPro" id="IPR036852">
    <property type="entry name" value="Peptidase_S8/S53_dom_sf"/>
</dbReference>
<feature type="domain" description="GEVED" evidence="8">
    <location>
        <begin position="1457"/>
        <end position="1528"/>
    </location>
</feature>
<keyword evidence="10" id="KW-1185">Reference proteome</keyword>
<proteinExistence type="inferred from homology"/>
<feature type="domain" description="Bacterial repeat" evidence="7">
    <location>
        <begin position="2417"/>
        <end position="2483"/>
    </location>
</feature>
<dbReference type="GO" id="GO:0005975">
    <property type="term" value="P:carbohydrate metabolic process"/>
    <property type="evidence" value="ECO:0007669"/>
    <property type="project" value="UniProtKB-ARBA"/>
</dbReference>
<comment type="similarity">
    <text evidence="1 5">Belongs to the peptidase S8 family.</text>
</comment>
<dbReference type="Pfam" id="PF18998">
    <property type="entry name" value="Flg_new_2"/>
    <property type="match status" value="2"/>
</dbReference>
<feature type="domain" description="Bacterial repeat" evidence="7">
    <location>
        <begin position="2351"/>
        <end position="2414"/>
    </location>
</feature>
<dbReference type="SUPFAM" id="SSF49785">
    <property type="entry name" value="Galactose-binding domain-like"/>
    <property type="match status" value="1"/>
</dbReference>
<evidence type="ECO:0000256" key="2">
    <source>
        <dbReference type="ARBA" id="ARBA00022670"/>
    </source>
</evidence>
<dbReference type="PANTHER" id="PTHR43399">
    <property type="entry name" value="SUBTILISIN-RELATED"/>
    <property type="match status" value="1"/>
</dbReference>
<dbReference type="Pfam" id="PF20009">
    <property type="entry name" value="GEVED"/>
    <property type="match status" value="1"/>
</dbReference>
<dbReference type="InterPro" id="IPR051048">
    <property type="entry name" value="Peptidase_S8/S53_subtilisin"/>
</dbReference>
<dbReference type="Gene3D" id="2.60.40.1120">
    <property type="entry name" value="Carboxypeptidase-like, regulatory domain"/>
    <property type="match status" value="1"/>
</dbReference>
<dbReference type="InterPro" id="IPR026444">
    <property type="entry name" value="Secre_tail"/>
</dbReference>
<dbReference type="PROSITE" id="PS51892">
    <property type="entry name" value="SUBTILASE"/>
    <property type="match status" value="1"/>
</dbReference>
<evidence type="ECO:0008006" key="11">
    <source>
        <dbReference type="Google" id="ProtNLM"/>
    </source>
</evidence>
<dbReference type="Gene3D" id="2.60.40.2340">
    <property type="match status" value="1"/>
</dbReference>
<evidence type="ECO:0000259" key="7">
    <source>
        <dbReference type="Pfam" id="PF18998"/>
    </source>
</evidence>
<name>A0A0Q4B1F1_9BACT</name>
<dbReference type="PROSITE" id="PS00137">
    <property type="entry name" value="SUBTILASE_HIS"/>
    <property type="match status" value="1"/>
</dbReference>
<dbReference type="PROSITE" id="PS00138">
    <property type="entry name" value="SUBTILASE_SER"/>
    <property type="match status" value="1"/>
</dbReference>
<dbReference type="PANTHER" id="PTHR43399:SF4">
    <property type="entry name" value="CELL WALL-ASSOCIATED PROTEASE"/>
    <property type="match status" value="1"/>
</dbReference>
<dbReference type="InterPro" id="IPR023828">
    <property type="entry name" value="Peptidase_S8_Ser-AS"/>
</dbReference>
<dbReference type="InterPro" id="IPR013320">
    <property type="entry name" value="ConA-like_dom_sf"/>
</dbReference>
<comment type="caution">
    <text evidence="9">The sequence shown here is derived from an EMBL/GenBank/DDBJ whole genome shotgun (WGS) entry which is preliminary data.</text>
</comment>
<dbReference type="Proteomes" id="UP000054172">
    <property type="component" value="Unassembled WGS sequence"/>
</dbReference>
<dbReference type="InterPro" id="IPR000209">
    <property type="entry name" value="Peptidase_S8/S53_dom"/>
</dbReference>
<dbReference type="NCBIfam" id="TIGR04183">
    <property type="entry name" value="Por_Secre_tail"/>
    <property type="match status" value="1"/>
</dbReference>